<dbReference type="InterPro" id="IPR002925">
    <property type="entry name" value="Dienelactn_hydro"/>
</dbReference>
<evidence type="ECO:0000259" key="1">
    <source>
        <dbReference type="Pfam" id="PF01738"/>
    </source>
</evidence>
<sequence length="67" mass="7775">MSLDEWHRIGDQLKAARVAHEQVTYPDAGHGFFNEQRQEAYDAEAAEDSWQRTLAVLERYVSRRTPA</sequence>
<dbReference type="Proteomes" id="UP001220022">
    <property type="component" value="Unassembled WGS sequence"/>
</dbReference>
<keyword evidence="2" id="KW-0378">Hydrolase</keyword>
<comment type="caution">
    <text evidence="2">The sequence shown here is derived from an EMBL/GenBank/DDBJ whole genome shotgun (WGS) entry which is preliminary data.</text>
</comment>
<dbReference type="RefSeq" id="WP_275811377.1">
    <property type="nucleotide sequence ID" value="NZ_BAAANM010000018.1"/>
</dbReference>
<reference evidence="2 3" key="1">
    <citation type="submission" date="2023-03" db="EMBL/GenBank/DDBJ databases">
        <title>Draft genome sequence of type strain Streptomyces ferralitis JCM 14344.</title>
        <authorList>
            <person name="Klaysubun C."/>
            <person name="Duangmal K."/>
        </authorList>
    </citation>
    <scope>NUCLEOTIDE SEQUENCE [LARGE SCALE GENOMIC DNA]</scope>
    <source>
        <strain evidence="2 3">JCM 14344</strain>
    </source>
</reference>
<name>A0ABT5YWG5_9ACTN</name>
<gene>
    <name evidence="2" type="ORF">P2L57_09435</name>
</gene>
<proteinExistence type="predicted"/>
<accession>A0ABT5YWG5</accession>
<dbReference type="InterPro" id="IPR029058">
    <property type="entry name" value="AB_hydrolase_fold"/>
</dbReference>
<keyword evidence="3" id="KW-1185">Reference proteome</keyword>
<dbReference type="GO" id="GO:0016787">
    <property type="term" value="F:hydrolase activity"/>
    <property type="evidence" value="ECO:0007669"/>
    <property type="project" value="UniProtKB-KW"/>
</dbReference>
<organism evidence="2 3">
    <name type="scientific">Streptantibioticus ferralitis</name>
    <dbReference type="NCBI Taxonomy" id="236510"/>
    <lineage>
        <taxon>Bacteria</taxon>
        <taxon>Bacillati</taxon>
        <taxon>Actinomycetota</taxon>
        <taxon>Actinomycetes</taxon>
        <taxon>Kitasatosporales</taxon>
        <taxon>Streptomycetaceae</taxon>
        <taxon>Streptantibioticus</taxon>
    </lineage>
</organism>
<dbReference type="Pfam" id="PF01738">
    <property type="entry name" value="DLH"/>
    <property type="match status" value="1"/>
</dbReference>
<dbReference type="SUPFAM" id="SSF53474">
    <property type="entry name" value="alpha/beta-Hydrolases"/>
    <property type="match status" value="1"/>
</dbReference>
<dbReference type="Gene3D" id="3.40.50.1820">
    <property type="entry name" value="alpha/beta hydrolase"/>
    <property type="match status" value="1"/>
</dbReference>
<evidence type="ECO:0000313" key="3">
    <source>
        <dbReference type="Proteomes" id="UP001220022"/>
    </source>
</evidence>
<protein>
    <submittedName>
        <fullName evidence="2">Dienelactone hydrolase family protein</fullName>
    </submittedName>
</protein>
<evidence type="ECO:0000313" key="2">
    <source>
        <dbReference type="EMBL" id="MDF2255938.1"/>
    </source>
</evidence>
<feature type="domain" description="Dienelactone hydrolase" evidence="1">
    <location>
        <begin position="4"/>
        <end position="60"/>
    </location>
</feature>
<dbReference type="EMBL" id="JARHTQ010000005">
    <property type="protein sequence ID" value="MDF2255938.1"/>
    <property type="molecule type" value="Genomic_DNA"/>
</dbReference>